<keyword evidence="2" id="KW-0833">Ubl conjugation pathway</keyword>
<dbReference type="InterPro" id="IPR000608">
    <property type="entry name" value="UBC"/>
</dbReference>
<dbReference type="SUPFAM" id="SSF54495">
    <property type="entry name" value="UBC-like"/>
    <property type="match status" value="1"/>
</dbReference>
<reference evidence="5 6" key="1">
    <citation type="submission" date="2022-01" db="EMBL/GenBank/DDBJ databases">
        <title>A chromosomal length assembly of Cordylochernes scorpioides.</title>
        <authorList>
            <person name="Zeh D."/>
            <person name="Zeh J."/>
        </authorList>
    </citation>
    <scope>NUCLEOTIDE SEQUENCE [LARGE SCALE GENOMIC DNA]</scope>
    <source>
        <strain evidence="5">IN4F17</strain>
        <tissue evidence="5">Whole Body</tissue>
    </source>
</reference>
<keyword evidence="1" id="KW-0808">Transferase</keyword>
<gene>
    <name evidence="5" type="ORF">LAZ67_11000422</name>
</gene>
<dbReference type="PANTHER" id="PTHR33198">
    <property type="entry name" value="ANK_REP_REGION DOMAIN-CONTAINING PROTEIN-RELATED"/>
    <property type="match status" value="1"/>
</dbReference>
<keyword evidence="6" id="KW-1185">Reference proteome</keyword>
<evidence type="ECO:0000259" key="4">
    <source>
        <dbReference type="PROSITE" id="PS50127"/>
    </source>
</evidence>
<dbReference type="Proteomes" id="UP001235939">
    <property type="component" value="Chromosome 11"/>
</dbReference>
<evidence type="ECO:0000256" key="3">
    <source>
        <dbReference type="PROSITE-ProRule" id="PRU10133"/>
    </source>
</evidence>
<dbReference type="PROSITE" id="PS50127">
    <property type="entry name" value="UBC_2"/>
    <property type="match status" value="1"/>
</dbReference>
<feature type="active site" description="Glycyl thioester intermediate" evidence="3">
    <location>
        <position position="419"/>
    </location>
</feature>
<dbReference type="InterPro" id="IPR016135">
    <property type="entry name" value="UBQ-conjugating_enzyme/RWD"/>
</dbReference>
<sequence length="433" mass="49675">MSYCKWRRGSKREFNEEVESFSTFFERLEQFLILEDASEDKKKAYLLTLIGAKAYEVLKNLCSPELPKNKTFEELTEKLNTHFSPKRPIIVQRFIFFKRMQETEESVSQYLVAIKRLAATCEFGNFLEDSLRDKFVCGLSDSRIQKKILSEGDVSLARVMEIALSMEAAEQTIKLFHAGELEKSVDKLRIEMQRESKNGKRKCKHCGNLHRDSCRFKDAVCFKCRKKVTLPQIESKHEVTILGGLNEFCVKFYGPKGTYLRKFGLKYPFLGFSGSHWDQKNLFGCSGTAYSTLTSAKKRETQLAKYPFLINQEKLTTDAFRAVGPHQRGASCTSTTKKLVIQGILKNHETAPYEGGMWKVRVDLPEKYPFKSPSIARGAWNRGICVIFTQGDKKQQQQNRGFMNKIYHPNIDEVSGTVCLDVINQAWTALYGE</sequence>
<feature type="domain" description="UBC core" evidence="4">
    <location>
        <begin position="298"/>
        <end position="433"/>
    </location>
</feature>
<dbReference type="InterPro" id="IPR023313">
    <property type="entry name" value="UBQ-conjugating_AS"/>
</dbReference>
<evidence type="ECO:0000256" key="2">
    <source>
        <dbReference type="ARBA" id="ARBA00022786"/>
    </source>
</evidence>
<dbReference type="EMBL" id="CP092873">
    <property type="protein sequence ID" value="UYV73699.1"/>
    <property type="molecule type" value="Genomic_DNA"/>
</dbReference>
<dbReference type="Gene3D" id="3.10.110.10">
    <property type="entry name" value="Ubiquitin Conjugating Enzyme"/>
    <property type="match status" value="1"/>
</dbReference>
<evidence type="ECO:0000313" key="5">
    <source>
        <dbReference type="EMBL" id="UYV73699.1"/>
    </source>
</evidence>
<dbReference type="PROSITE" id="PS00183">
    <property type="entry name" value="UBC_1"/>
    <property type="match status" value="1"/>
</dbReference>
<evidence type="ECO:0000313" key="6">
    <source>
        <dbReference type="Proteomes" id="UP001235939"/>
    </source>
</evidence>
<name>A0ABY6KYI2_9ARAC</name>
<proteinExistence type="predicted"/>
<organism evidence="5 6">
    <name type="scientific">Cordylochernes scorpioides</name>
    <dbReference type="NCBI Taxonomy" id="51811"/>
    <lineage>
        <taxon>Eukaryota</taxon>
        <taxon>Metazoa</taxon>
        <taxon>Ecdysozoa</taxon>
        <taxon>Arthropoda</taxon>
        <taxon>Chelicerata</taxon>
        <taxon>Arachnida</taxon>
        <taxon>Pseudoscorpiones</taxon>
        <taxon>Cheliferoidea</taxon>
        <taxon>Chernetidae</taxon>
        <taxon>Cordylochernes</taxon>
    </lineage>
</organism>
<dbReference type="PANTHER" id="PTHR33198:SF19">
    <property type="entry name" value="CCHC-TYPE DOMAIN-CONTAINING PROTEIN"/>
    <property type="match status" value="1"/>
</dbReference>
<evidence type="ECO:0000256" key="1">
    <source>
        <dbReference type="ARBA" id="ARBA00022679"/>
    </source>
</evidence>
<protein>
    <recommendedName>
        <fullName evidence="4">UBC core domain-containing protein</fullName>
    </recommendedName>
</protein>
<accession>A0ABY6KYI2</accession>
<dbReference type="Pfam" id="PF00179">
    <property type="entry name" value="UQ_con"/>
    <property type="match status" value="1"/>
</dbReference>